<dbReference type="RefSeq" id="XP_019044847.1">
    <property type="nucleotide sequence ID" value="XM_019193370.1"/>
</dbReference>
<dbReference type="KEGG" id="kbi:30211160"/>
<gene>
    <name evidence="1" type="ORF">I302_06761</name>
    <name evidence="2" type="ORF">I302_107498</name>
</gene>
<reference evidence="2" key="2">
    <citation type="submission" date="2013-07" db="EMBL/GenBank/DDBJ databases">
        <authorList>
            <consortium name="The Broad Institute Genome Sequencing Platform"/>
            <person name="Cuomo C."/>
            <person name="Litvintseva A."/>
            <person name="Chen Y."/>
            <person name="Heitman J."/>
            <person name="Sun S."/>
            <person name="Springer D."/>
            <person name="Dromer F."/>
            <person name="Young S.K."/>
            <person name="Zeng Q."/>
            <person name="Gargeya S."/>
            <person name="Fitzgerald M."/>
            <person name="Abouelleil A."/>
            <person name="Alvarado L."/>
            <person name="Berlin A.M."/>
            <person name="Chapman S.B."/>
            <person name="Dewar J."/>
            <person name="Goldberg J."/>
            <person name="Griggs A."/>
            <person name="Gujja S."/>
            <person name="Hansen M."/>
            <person name="Howarth C."/>
            <person name="Imamovic A."/>
            <person name="Larimer J."/>
            <person name="McCowan C."/>
            <person name="Murphy C."/>
            <person name="Pearson M."/>
            <person name="Priest M."/>
            <person name="Roberts A."/>
            <person name="Saif S."/>
            <person name="Shea T."/>
            <person name="Sykes S."/>
            <person name="Wortman J."/>
            <person name="Nusbaum C."/>
            <person name="Birren B."/>
        </authorList>
    </citation>
    <scope>NUCLEOTIDE SEQUENCE</scope>
    <source>
        <strain evidence="2">CBS 10118</strain>
    </source>
</reference>
<dbReference type="AlphaFoldDB" id="A0A1B9FYC5"/>
<dbReference type="EMBL" id="CP144546">
    <property type="protein sequence ID" value="WVW85460.1"/>
    <property type="molecule type" value="Genomic_DNA"/>
</dbReference>
<dbReference type="GeneID" id="30211160"/>
<keyword evidence="3" id="KW-1185">Reference proteome</keyword>
<proteinExistence type="predicted"/>
<accession>A0A1B9FYC5</accession>
<name>A0A1B9FYC5_9TREE</name>
<dbReference type="Proteomes" id="UP000092730">
    <property type="component" value="Chromosome 6"/>
</dbReference>
<evidence type="ECO:0000313" key="1">
    <source>
        <dbReference type="EMBL" id="OCF23777.1"/>
    </source>
</evidence>
<reference evidence="2" key="4">
    <citation type="submission" date="2024-02" db="EMBL/GenBank/DDBJ databases">
        <title>Comparative genomics of Cryptococcus and Kwoniella reveals pathogenesis evolution and contrasting modes of karyotype evolution via chromosome fusion or intercentromeric recombination.</title>
        <authorList>
            <person name="Coelho M.A."/>
            <person name="David-Palma M."/>
            <person name="Shea T."/>
            <person name="Bowers K."/>
            <person name="McGinley-Smith S."/>
            <person name="Mohammad A.W."/>
            <person name="Gnirke A."/>
            <person name="Yurkov A.M."/>
            <person name="Nowrousian M."/>
            <person name="Sun S."/>
            <person name="Cuomo C.A."/>
            <person name="Heitman J."/>
        </authorList>
    </citation>
    <scope>NUCLEOTIDE SEQUENCE</scope>
    <source>
        <strain evidence="2">CBS 10118</strain>
    </source>
</reference>
<evidence type="ECO:0000313" key="3">
    <source>
        <dbReference type="Proteomes" id="UP000092730"/>
    </source>
</evidence>
<protein>
    <submittedName>
        <fullName evidence="1">Uncharacterized protein</fullName>
    </submittedName>
</protein>
<organism evidence="1">
    <name type="scientific">Kwoniella bestiolae CBS 10118</name>
    <dbReference type="NCBI Taxonomy" id="1296100"/>
    <lineage>
        <taxon>Eukaryota</taxon>
        <taxon>Fungi</taxon>
        <taxon>Dikarya</taxon>
        <taxon>Basidiomycota</taxon>
        <taxon>Agaricomycotina</taxon>
        <taxon>Tremellomycetes</taxon>
        <taxon>Tremellales</taxon>
        <taxon>Cryptococcaceae</taxon>
        <taxon>Kwoniella</taxon>
    </lineage>
</organism>
<reference evidence="1" key="1">
    <citation type="submission" date="2013-07" db="EMBL/GenBank/DDBJ databases">
        <title>The Genome Sequence of Cryptococcus bestiolae CBS10118.</title>
        <authorList>
            <consortium name="The Broad Institute Genome Sequencing Platform"/>
            <person name="Cuomo C."/>
            <person name="Litvintseva A."/>
            <person name="Chen Y."/>
            <person name="Heitman J."/>
            <person name="Sun S."/>
            <person name="Springer D."/>
            <person name="Dromer F."/>
            <person name="Young S.K."/>
            <person name="Zeng Q."/>
            <person name="Gargeya S."/>
            <person name="Fitzgerald M."/>
            <person name="Abouelleil A."/>
            <person name="Alvarado L."/>
            <person name="Berlin A.M."/>
            <person name="Chapman S.B."/>
            <person name="Dewar J."/>
            <person name="Goldberg J."/>
            <person name="Griggs A."/>
            <person name="Gujja S."/>
            <person name="Hansen M."/>
            <person name="Howarth C."/>
            <person name="Imamovic A."/>
            <person name="Larimer J."/>
            <person name="McCowan C."/>
            <person name="Murphy C."/>
            <person name="Pearson M."/>
            <person name="Priest M."/>
            <person name="Roberts A."/>
            <person name="Saif S."/>
            <person name="Shea T."/>
            <person name="Sykes S."/>
            <person name="Wortman J."/>
            <person name="Nusbaum C."/>
            <person name="Birren B."/>
        </authorList>
    </citation>
    <scope>NUCLEOTIDE SEQUENCE [LARGE SCALE GENOMIC DNA]</scope>
    <source>
        <strain evidence="1">CBS 10118</strain>
    </source>
</reference>
<dbReference type="VEuPathDB" id="FungiDB:I302_06761"/>
<sequence length="343" mass="38495">MPPEPNSVDSSLYSQSEVVRSIAPLDEVMIPNYENTFASTIDKLGEAFINNLKTRADPHIYSDILAELDSGKDQDAPLEKDAYLKQNFIEGLSKPSSDHIKSEVAKVFQIQQAGDIPSGFRKIQTYLPSEITVENSWGPYNVPGTSVEEGKTKNGYKCTYKWSTPECSTIQIVDRFYRPLFKPDSDINKALSMAETKRTIKIREILLNSASESVQALIDALPEEKATLKANMNGWNSEIQTNRWLTDALDDDISTMILEKAQKGLSGLDDPTSLQLVATWESEGVKGFPEDILTLTYVDSKETPTHLNWFADIERPSTKAFELSDLVPSRKRRMPRRSHGQVN</sequence>
<evidence type="ECO:0000313" key="2">
    <source>
        <dbReference type="EMBL" id="WVW85460.1"/>
    </source>
</evidence>
<dbReference type="EMBL" id="KI894023">
    <property type="protein sequence ID" value="OCF23777.1"/>
    <property type="molecule type" value="Genomic_DNA"/>
</dbReference>
<reference evidence="1" key="3">
    <citation type="submission" date="2014-01" db="EMBL/GenBank/DDBJ databases">
        <title>Evolution of pathogenesis and genome organization in the Tremellales.</title>
        <authorList>
            <person name="Cuomo C."/>
            <person name="Litvintseva A."/>
            <person name="Heitman J."/>
            <person name="Chen Y."/>
            <person name="Sun S."/>
            <person name="Springer D."/>
            <person name="Dromer F."/>
            <person name="Young S."/>
            <person name="Zeng Q."/>
            <person name="Chapman S."/>
            <person name="Gujja S."/>
            <person name="Saif S."/>
            <person name="Birren B."/>
        </authorList>
    </citation>
    <scope>NUCLEOTIDE SEQUENCE</scope>
    <source>
        <strain evidence="1">CBS 10118</strain>
    </source>
</reference>